<dbReference type="SUPFAM" id="SSF52540">
    <property type="entry name" value="P-loop containing nucleoside triphosphate hydrolases"/>
    <property type="match status" value="1"/>
</dbReference>
<evidence type="ECO:0000256" key="3">
    <source>
        <dbReference type="ARBA" id="ARBA00022741"/>
    </source>
</evidence>
<feature type="domain" description="ABC transporter" evidence="5">
    <location>
        <begin position="5"/>
        <end position="229"/>
    </location>
</feature>
<comment type="similarity">
    <text evidence="1">Belongs to the ABC transporter superfamily.</text>
</comment>
<reference evidence="6 7" key="1">
    <citation type="submission" date="2020-01" db="EMBL/GenBank/DDBJ databases">
        <title>Genomes of bacteria type strains.</title>
        <authorList>
            <person name="Chen J."/>
            <person name="Zhu S."/>
            <person name="Yang J."/>
        </authorList>
    </citation>
    <scope>NUCLEOTIDE SEQUENCE [LARGE SCALE GENOMIC DNA]</scope>
    <source>
        <strain evidence="6 7">DSM 16655</strain>
    </source>
</reference>
<gene>
    <name evidence="6" type="ORF">GTW23_00230</name>
</gene>
<evidence type="ECO:0000313" key="6">
    <source>
        <dbReference type="EMBL" id="MCO6406582.1"/>
    </source>
</evidence>
<dbReference type="SMART" id="SM00382">
    <property type="entry name" value="AAA"/>
    <property type="match status" value="1"/>
</dbReference>
<sequence>MTEIVKALNVRMKFKAVEALTDVSLGVAPGEQVALLGHNGAGKTTLFRLILGFIKPTAGSISIAGFTPGSDAARRVVSYLPEQVAFPKMLTGREVVRFYARLKGAAPGDVQAVLDKVELVEAADRRVDTYSKGMRQRLGLAQALVGNPRLLLLDEPTSGLDPLSRQHFYELIADVSRRGCSVLLSSHGLSELEARTDRVAILRKGRLVADGPLAELQHQADLPIRIRVRAASGAVDTVHAEIGGGRINCASVELYCARRDKMRILSKISGLGAQVEDVDVASPTLDEVYRYFSNNGIEQTRRGDIQCTA</sequence>
<dbReference type="PROSITE" id="PS00211">
    <property type="entry name" value="ABC_TRANSPORTER_1"/>
    <property type="match status" value="1"/>
</dbReference>
<dbReference type="RefSeq" id="WP_252914167.1">
    <property type="nucleotide sequence ID" value="NZ_CP159480.1"/>
</dbReference>
<evidence type="ECO:0000256" key="2">
    <source>
        <dbReference type="ARBA" id="ARBA00022448"/>
    </source>
</evidence>
<keyword evidence="4 6" id="KW-0067">ATP-binding</keyword>
<dbReference type="InterPro" id="IPR027417">
    <property type="entry name" value="P-loop_NTPase"/>
</dbReference>
<organism evidence="6 7">
    <name type="scientific">Hoeflea alexandrii</name>
    <dbReference type="NCBI Taxonomy" id="288436"/>
    <lineage>
        <taxon>Bacteria</taxon>
        <taxon>Pseudomonadati</taxon>
        <taxon>Pseudomonadota</taxon>
        <taxon>Alphaproteobacteria</taxon>
        <taxon>Hyphomicrobiales</taxon>
        <taxon>Rhizobiaceae</taxon>
        <taxon>Hoeflea</taxon>
    </lineage>
</organism>
<keyword evidence="3" id="KW-0547">Nucleotide-binding</keyword>
<dbReference type="InterPro" id="IPR017871">
    <property type="entry name" value="ABC_transporter-like_CS"/>
</dbReference>
<dbReference type="EMBL" id="JAAAML010000001">
    <property type="protein sequence ID" value="MCO6406582.1"/>
    <property type="molecule type" value="Genomic_DNA"/>
</dbReference>
<dbReference type="InterPro" id="IPR003439">
    <property type="entry name" value="ABC_transporter-like_ATP-bd"/>
</dbReference>
<dbReference type="Proteomes" id="UP001320715">
    <property type="component" value="Unassembled WGS sequence"/>
</dbReference>
<dbReference type="Gene3D" id="3.40.50.300">
    <property type="entry name" value="P-loop containing nucleotide triphosphate hydrolases"/>
    <property type="match status" value="1"/>
</dbReference>
<evidence type="ECO:0000256" key="4">
    <source>
        <dbReference type="ARBA" id="ARBA00022840"/>
    </source>
</evidence>
<dbReference type="InterPro" id="IPR003593">
    <property type="entry name" value="AAA+_ATPase"/>
</dbReference>
<comment type="caution">
    <text evidence="6">The sequence shown here is derived from an EMBL/GenBank/DDBJ whole genome shotgun (WGS) entry which is preliminary data.</text>
</comment>
<dbReference type="GO" id="GO:0005524">
    <property type="term" value="F:ATP binding"/>
    <property type="evidence" value="ECO:0007669"/>
    <property type="project" value="UniProtKB-KW"/>
</dbReference>
<protein>
    <submittedName>
        <fullName evidence="6">ATP-binding cassette domain-containing protein</fullName>
    </submittedName>
</protein>
<dbReference type="PANTHER" id="PTHR42939">
    <property type="entry name" value="ABC TRANSPORTER ATP-BINDING PROTEIN ALBC-RELATED"/>
    <property type="match status" value="1"/>
</dbReference>
<evidence type="ECO:0000259" key="5">
    <source>
        <dbReference type="PROSITE" id="PS50893"/>
    </source>
</evidence>
<dbReference type="PROSITE" id="PS50893">
    <property type="entry name" value="ABC_TRANSPORTER_2"/>
    <property type="match status" value="1"/>
</dbReference>
<name>A0ABT1CK58_9HYPH</name>
<evidence type="ECO:0000256" key="1">
    <source>
        <dbReference type="ARBA" id="ARBA00005417"/>
    </source>
</evidence>
<evidence type="ECO:0000313" key="7">
    <source>
        <dbReference type="Proteomes" id="UP001320715"/>
    </source>
</evidence>
<keyword evidence="2" id="KW-0813">Transport</keyword>
<proteinExistence type="inferred from homology"/>
<dbReference type="PANTHER" id="PTHR42939:SF1">
    <property type="entry name" value="ABC TRANSPORTER ATP-BINDING PROTEIN ALBC-RELATED"/>
    <property type="match status" value="1"/>
</dbReference>
<accession>A0ABT1CK58</accession>
<dbReference type="CDD" id="cd03230">
    <property type="entry name" value="ABC_DR_subfamily_A"/>
    <property type="match status" value="1"/>
</dbReference>
<keyword evidence="7" id="KW-1185">Reference proteome</keyword>
<dbReference type="InterPro" id="IPR051782">
    <property type="entry name" value="ABC_Transporter_VariousFunc"/>
</dbReference>
<dbReference type="Pfam" id="PF00005">
    <property type="entry name" value="ABC_tran"/>
    <property type="match status" value="1"/>
</dbReference>